<evidence type="ECO:0008006" key="6">
    <source>
        <dbReference type="Google" id="ProtNLM"/>
    </source>
</evidence>
<comment type="caution">
    <text evidence="4">The sequence shown here is derived from an EMBL/GenBank/DDBJ whole genome shotgun (WGS) entry which is preliminary data.</text>
</comment>
<evidence type="ECO:0000256" key="1">
    <source>
        <dbReference type="SAM" id="MobiDB-lite"/>
    </source>
</evidence>
<feature type="compositionally biased region" description="Acidic residues" evidence="1">
    <location>
        <begin position="460"/>
        <end position="473"/>
    </location>
</feature>
<evidence type="ECO:0000313" key="4">
    <source>
        <dbReference type="EMBL" id="KAF7232336.1"/>
    </source>
</evidence>
<keyword evidence="5" id="KW-1185">Reference proteome</keyword>
<feature type="domain" description="Nuclear factor related to kappa-B-binding protein winged helix-like" evidence="2">
    <location>
        <begin position="254"/>
        <end position="361"/>
    </location>
</feature>
<proteinExistence type="predicted"/>
<evidence type="ECO:0000259" key="3">
    <source>
        <dbReference type="Pfam" id="PF25793"/>
    </source>
</evidence>
<dbReference type="OrthoDB" id="70874at2759"/>
<dbReference type="InterPro" id="IPR038106">
    <property type="entry name" value="NFRKB_winged_sf"/>
</dbReference>
<dbReference type="Pfam" id="PF14465">
    <property type="entry name" value="WHD_1st_NFRKB"/>
    <property type="match status" value="1"/>
</dbReference>
<feature type="region of interest" description="Disordered" evidence="1">
    <location>
        <begin position="808"/>
        <end position="831"/>
    </location>
</feature>
<dbReference type="PANTHER" id="PTHR13052">
    <property type="entry name" value="NFRKB-RELATED"/>
    <property type="match status" value="1"/>
</dbReference>
<dbReference type="Gene3D" id="1.10.10.2430">
    <property type="entry name" value="NFRKB winged helix-like domain"/>
    <property type="match status" value="1"/>
</dbReference>
<dbReference type="InterPro" id="IPR025220">
    <property type="entry name" value="NFRKB_WH_1"/>
</dbReference>
<dbReference type="InterPro" id="IPR024867">
    <property type="entry name" value="NFRKB"/>
</dbReference>
<dbReference type="InterPro" id="IPR057748">
    <property type="entry name" value="NFRKB_WH_2"/>
</dbReference>
<feature type="domain" description="Nuclear factor related to kappa-B-binding protein second winged helix" evidence="3">
    <location>
        <begin position="525"/>
        <end position="696"/>
    </location>
</feature>
<sequence length="910" mass="102424">MSAAIKVDYLRPSVDKSIEKTVGGLASLFQSLKDCVADYFTRLTDKRSTQLDQLRERIVQLKSSVREQESFTVDEWCTNYGDPNFLEVVDPKLLSRATASFNKFVNTYPVPEIFRFRLMQDVMNKAKGLESADPEDSLPTVAGLLREHLASTDASHCGRRLSDIDRLAVGNLLRDARVRRKQKRFENTKDDQDGHLPSVTFPRDLKTKRPVGSLKRRAVGNVKRKSRPATHSTSCTSLIRKGLDITWPSAEHGFFCLLRGFLTQGGERRRLTTAQLCEYVREWQTQNGLRLQRAGSCWSWISRTDDWSAVTPYALQFLTAENIPPSQNSSSGLVRHSTRRLVCPRPFVDSRPRVHQWSWLMAPPPTGSTVNEDVEVIRAKFNAEAKELADLSAEWVRAPRGLGGLSDAELLASASITASGGGVVPRRKGGNAPTAFVDDQSRDSDDSGRLQILGGYMSDLEYDDDDADADEGEPVSKRDRVTHGSGRRRHVSQFSNKTTSALDDSIPLPLCPTTWRLRPFSSEEKRVFQVQENQRFARPWLPFVYHIQDYTAVVGPLRSAPSATDARATSSMLSNGAQARARDHPLLRSDRPIHVSLAEIVRDAVACLPNGEGTRADITTLVQNSGFLLAIVDPRKPVSFVCVSAPPHTHPPPTVQLQQCVSSALDRLQGEAADPSVYFNAARRVWVYRHRHRTAEEFAELHEARCAVNEAKRSLQRGGDPRMNSLSKFHSNALQSHQHPTPREPSFMSSRCTPPTRGRPNVSGGPSHLQRHLGLPRSDFDDDAFSDAHIPDIEELEAEDMMRRVRGDDTFDYSEPSSSYEEEEEEEEDYEHSTLNKYDLEALRNDEFIVEPADYMVDDGDYLYPAHYPPASRRVSEFNRPTPSRATVRCPPPRHSTQDDFFELHRSLRR</sequence>
<reference evidence="4" key="1">
    <citation type="submission" date="2019-07" db="EMBL/GenBank/DDBJ databases">
        <title>Annotation for the trematode Paragonimus miyazaki's.</title>
        <authorList>
            <person name="Choi Y.-J."/>
        </authorList>
    </citation>
    <scope>NUCLEOTIDE SEQUENCE</scope>
    <source>
        <strain evidence="4">Japan</strain>
    </source>
</reference>
<feature type="compositionally biased region" description="Acidic residues" evidence="1">
    <location>
        <begin position="820"/>
        <end position="830"/>
    </location>
</feature>
<dbReference type="EMBL" id="JTDE01021889">
    <property type="protein sequence ID" value="KAF7232336.1"/>
    <property type="molecule type" value="Genomic_DNA"/>
</dbReference>
<accession>A0A8S9Y8W8</accession>
<dbReference type="Pfam" id="PF25793">
    <property type="entry name" value="WHD_2nd_NFRKB"/>
    <property type="match status" value="1"/>
</dbReference>
<evidence type="ECO:0000313" key="5">
    <source>
        <dbReference type="Proteomes" id="UP000822476"/>
    </source>
</evidence>
<gene>
    <name evidence="4" type="ORF">EG68_09266</name>
</gene>
<dbReference type="PANTHER" id="PTHR13052:SF5">
    <property type="entry name" value="NFACT RNA-BINDING DOMAIN-CONTAINING PROTEIN"/>
    <property type="match status" value="1"/>
</dbReference>
<protein>
    <recommendedName>
        <fullName evidence="6">NFRKB winged helix-like domain-containing protein</fullName>
    </recommendedName>
</protein>
<feature type="region of interest" description="Disordered" evidence="1">
    <location>
        <begin position="872"/>
        <end position="900"/>
    </location>
</feature>
<dbReference type="AlphaFoldDB" id="A0A8S9Y8W8"/>
<dbReference type="GO" id="GO:0031011">
    <property type="term" value="C:Ino80 complex"/>
    <property type="evidence" value="ECO:0007669"/>
    <property type="project" value="InterPro"/>
</dbReference>
<feature type="region of interest" description="Disordered" evidence="1">
    <location>
        <begin position="419"/>
        <end position="500"/>
    </location>
</feature>
<feature type="compositionally biased region" description="Basic and acidic residues" evidence="1">
    <location>
        <begin position="439"/>
        <end position="448"/>
    </location>
</feature>
<evidence type="ECO:0000259" key="2">
    <source>
        <dbReference type="Pfam" id="PF14465"/>
    </source>
</evidence>
<feature type="region of interest" description="Disordered" evidence="1">
    <location>
        <begin position="732"/>
        <end position="785"/>
    </location>
</feature>
<name>A0A8S9Y8W8_9TREM</name>
<dbReference type="Proteomes" id="UP000822476">
    <property type="component" value="Unassembled WGS sequence"/>
</dbReference>
<organism evidence="4 5">
    <name type="scientific">Paragonimus skrjabini miyazakii</name>
    <dbReference type="NCBI Taxonomy" id="59628"/>
    <lineage>
        <taxon>Eukaryota</taxon>
        <taxon>Metazoa</taxon>
        <taxon>Spiralia</taxon>
        <taxon>Lophotrochozoa</taxon>
        <taxon>Platyhelminthes</taxon>
        <taxon>Trematoda</taxon>
        <taxon>Digenea</taxon>
        <taxon>Plagiorchiida</taxon>
        <taxon>Troglotremata</taxon>
        <taxon>Troglotrematidae</taxon>
        <taxon>Paragonimus</taxon>
    </lineage>
</organism>